<dbReference type="GO" id="GO:0003677">
    <property type="term" value="F:DNA binding"/>
    <property type="evidence" value="ECO:0007669"/>
    <property type="project" value="InterPro"/>
</dbReference>
<reference evidence="2 3" key="1">
    <citation type="submission" date="2017-11" db="EMBL/GenBank/DDBJ databases">
        <title>Evolution of Phototrophy in the Chloroflexi Phylum Driven by Horizontal Gene Transfer.</title>
        <authorList>
            <person name="Ward L.M."/>
            <person name="Hemp J."/>
            <person name="Shih P.M."/>
            <person name="Mcglynn S.E."/>
            <person name="Fischer W."/>
        </authorList>
    </citation>
    <scope>NUCLEOTIDE SEQUENCE [LARGE SCALE GENOMIC DNA]</scope>
    <source>
        <strain evidence="2">JP3_13</strain>
    </source>
</reference>
<dbReference type="Gene3D" id="1.10.1660.10">
    <property type="match status" value="1"/>
</dbReference>
<dbReference type="InterPro" id="IPR041657">
    <property type="entry name" value="HTH_17"/>
</dbReference>
<protein>
    <recommendedName>
        <fullName evidence="1">HTH merR-type domain-containing protein</fullName>
    </recommendedName>
</protein>
<proteinExistence type="predicted"/>
<dbReference type="NCBIfam" id="TIGR01764">
    <property type="entry name" value="excise"/>
    <property type="match status" value="1"/>
</dbReference>
<dbReference type="EMBL" id="PGTM01000198">
    <property type="protein sequence ID" value="PJF35160.1"/>
    <property type="molecule type" value="Genomic_DNA"/>
</dbReference>
<gene>
    <name evidence="2" type="ORF">CUN49_11980</name>
</gene>
<dbReference type="Proteomes" id="UP000229681">
    <property type="component" value="Unassembled WGS sequence"/>
</dbReference>
<sequence length="203" mass="23046">MNAEEISAWVSLSEAAKILGVHPATVRNWADRGHLPSQRTPGGHRRFRIADLQHWMSTQESNAEREAQVFVQSALGRVRLELSEQHFAEAAWYRNLDAQARQTLGACGRRLMEVMQRYLSSPSEQALIEAREIGLKYGQAIRSQNLKLSEAVEGFFAFNDLVLDAVMRLVEIGRPTHERTEPVRKVYALTREIIFALVDAYEA</sequence>
<evidence type="ECO:0000313" key="2">
    <source>
        <dbReference type="EMBL" id="PJF35160.1"/>
    </source>
</evidence>
<dbReference type="GO" id="GO:0006355">
    <property type="term" value="P:regulation of DNA-templated transcription"/>
    <property type="evidence" value="ECO:0007669"/>
    <property type="project" value="InterPro"/>
</dbReference>
<dbReference type="CDD" id="cd04762">
    <property type="entry name" value="HTH_MerR-trunc"/>
    <property type="match status" value="1"/>
</dbReference>
<dbReference type="AlphaFoldDB" id="A0A2M8PCA3"/>
<name>A0A2M8PCA3_9CHLR</name>
<dbReference type="SUPFAM" id="SSF46955">
    <property type="entry name" value="Putative DNA-binding domain"/>
    <property type="match status" value="1"/>
</dbReference>
<evidence type="ECO:0000313" key="3">
    <source>
        <dbReference type="Proteomes" id="UP000229681"/>
    </source>
</evidence>
<dbReference type="InterPro" id="IPR000551">
    <property type="entry name" value="MerR-type_HTH_dom"/>
</dbReference>
<comment type="caution">
    <text evidence="2">The sequence shown here is derived from an EMBL/GenBank/DDBJ whole genome shotgun (WGS) entry which is preliminary data.</text>
</comment>
<dbReference type="InterPro" id="IPR009061">
    <property type="entry name" value="DNA-bd_dom_put_sf"/>
</dbReference>
<organism evidence="2 3">
    <name type="scientific">Candidatus Thermofonsia Clade 1 bacterium</name>
    <dbReference type="NCBI Taxonomy" id="2364210"/>
    <lineage>
        <taxon>Bacteria</taxon>
        <taxon>Bacillati</taxon>
        <taxon>Chloroflexota</taxon>
        <taxon>Candidatus Thermofontia</taxon>
        <taxon>Candidatus Thermofonsia Clade 1</taxon>
    </lineage>
</organism>
<evidence type="ECO:0000259" key="1">
    <source>
        <dbReference type="PROSITE" id="PS50937"/>
    </source>
</evidence>
<dbReference type="PROSITE" id="PS50937">
    <property type="entry name" value="HTH_MERR_2"/>
    <property type="match status" value="1"/>
</dbReference>
<dbReference type="Pfam" id="PF12728">
    <property type="entry name" value="HTH_17"/>
    <property type="match status" value="1"/>
</dbReference>
<accession>A0A2M8PCA3</accession>
<dbReference type="InterPro" id="IPR010093">
    <property type="entry name" value="SinI_DNA-bd"/>
</dbReference>
<feature type="domain" description="HTH merR-type" evidence="1">
    <location>
        <begin position="13"/>
        <end position="54"/>
    </location>
</feature>